<evidence type="ECO:0000313" key="13">
    <source>
        <dbReference type="Proteomes" id="UP000236151"/>
    </source>
</evidence>
<keyword evidence="5 10" id="KW-0067">ATP-binding</keyword>
<keyword evidence="4 10" id="KW-0547">Nucleotide-binding</keyword>
<dbReference type="KEGG" id="cthd:CDO33_13090"/>
<proteinExistence type="inferred from homology"/>
<dbReference type="EC" id="6.1.1.19" evidence="2 9"/>
<evidence type="ECO:0000256" key="3">
    <source>
        <dbReference type="ARBA" id="ARBA00022598"/>
    </source>
</evidence>
<comment type="caution">
    <text evidence="12">The sequence shown here is derived from an EMBL/GenBank/DDBJ whole genome shotgun (WGS) entry which is preliminary data.</text>
</comment>
<evidence type="ECO:0000259" key="11">
    <source>
        <dbReference type="SMART" id="SM00836"/>
    </source>
</evidence>
<comment type="similarity">
    <text evidence="1 10">Belongs to the class-I aminoacyl-tRNA synthetase family.</text>
</comment>
<feature type="domain" description="DALR anticodon binding" evidence="11">
    <location>
        <begin position="250"/>
        <end position="369"/>
    </location>
</feature>
<dbReference type="GO" id="GO:0004814">
    <property type="term" value="F:arginine-tRNA ligase activity"/>
    <property type="evidence" value="ECO:0007669"/>
    <property type="project" value="UniProtKB-UniRule"/>
</dbReference>
<dbReference type="SUPFAM" id="SSF52374">
    <property type="entry name" value="Nucleotidylyl transferase"/>
    <property type="match status" value="1"/>
</dbReference>
<protein>
    <recommendedName>
        <fullName evidence="2 9">Arginine--tRNA ligase</fullName>
        <ecNumber evidence="2 9">6.1.1.19</ecNumber>
    </recommendedName>
</protein>
<organism evidence="12 13">
    <name type="scientific">Clostridium thermosuccinogenes</name>
    <dbReference type="NCBI Taxonomy" id="84032"/>
    <lineage>
        <taxon>Bacteria</taxon>
        <taxon>Bacillati</taxon>
        <taxon>Bacillota</taxon>
        <taxon>Clostridia</taxon>
        <taxon>Eubacteriales</taxon>
        <taxon>Clostridiaceae</taxon>
        <taxon>Clostridium</taxon>
    </lineage>
</organism>
<dbReference type="PANTHER" id="PTHR11956">
    <property type="entry name" value="ARGINYL-TRNA SYNTHETASE"/>
    <property type="match status" value="1"/>
</dbReference>
<comment type="catalytic activity">
    <reaction evidence="8">
        <text>tRNA(Arg) + L-arginine + ATP = L-arginyl-tRNA(Arg) + AMP + diphosphate</text>
        <dbReference type="Rhea" id="RHEA:20301"/>
        <dbReference type="Rhea" id="RHEA-COMP:9658"/>
        <dbReference type="Rhea" id="RHEA-COMP:9673"/>
        <dbReference type="ChEBI" id="CHEBI:30616"/>
        <dbReference type="ChEBI" id="CHEBI:32682"/>
        <dbReference type="ChEBI" id="CHEBI:33019"/>
        <dbReference type="ChEBI" id="CHEBI:78442"/>
        <dbReference type="ChEBI" id="CHEBI:78513"/>
        <dbReference type="ChEBI" id="CHEBI:456215"/>
        <dbReference type="EC" id="6.1.1.19"/>
    </reaction>
</comment>
<evidence type="ECO:0000256" key="8">
    <source>
        <dbReference type="ARBA" id="ARBA00049339"/>
    </source>
</evidence>
<dbReference type="Gene3D" id="3.40.50.620">
    <property type="entry name" value="HUPs"/>
    <property type="match status" value="1"/>
</dbReference>
<dbReference type="InterPro" id="IPR008909">
    <property type="entry name" value="DALR_anticod-bd"/>
</dbReference>
<dbReference type="GO" id="GO:0006420">
    <property type="term" value="P:arginyl-tRNA aminoacylation"/>
    <property type="evidence" value="ECO:0007669"/>
    <property type="project" value="UniProtKB-UniRule"/>
</dbReference>
<accession>A0A2K2EZM5</accession>
<evidence type="ECO:0000256" key="7">
    <source>
        <dbReference type="ARBA" id="ARBA00023146"/>
    </source>
</evidence>
<dbReference type="InterPro" id="IPR014729">
    <property type="entry name" value="Rossmann-like_a/b/a_fold"/>
</dbReference>
<evidence type="ECO:0000256" key="10">
    <source>
        <dbReference type="RuleBase" id="RU363038"/>
    </source>
</evidence>
<gene>
    <name evidence="12" type="primary">argS</name>
    <name evidence="12" type="ORF">CDQ84_18100</name>
</gene>
<dbReference type="Proteomes" id="UP000236151">
    <property type="component" value="Unassembled WGS sequence"/>
</dbReference>
<dbReference type="SMART" id="SM00836">
    <property type="entry name" value="DALR_1"/>
    <property type="match status" value="1"/>
</dbReference>
<sequence length="370" mass="42543">MEEAKQATYLFQNGHRGYVALWQHILNVSIEDLRKNYANLNVYFDLWKKESDVQRYIPKMIEDLKSKGLAYLSHGALVVDVKDNSDTMDVPPCILVKSDGATLYSTTDLATIVERIELYNPDEIIYIVDKRQELHFEQIFRCAKKADFVPPTTKLTFLGFGTMNGNDGKPFKTRDGGVMRLECLIKEAVDRVYQRVKENKEIPQDEAKEIARKVGIAAIKYSDLSNQISKDYIFDVDRFTATEGNTGPYIIYTIVRIKSILNKFTEVNPGYRAETASLQLPNGESERNLMLKITQFNKVIADSFADYSPHKICQFVFELSNEFNRFYHETKIISEKDTLKQKSWLKLISLTRDVLVTCLDLLGIEGKRLI</sequence>
<reference evidence="12 13" key="1">
    <citation type="submission" date="2017-06" db="EMBL/GenBank/DDBJ databases">
        <title>Investigating the central metabolism of Clostridium thermosuccinogenes.</title>
        <authorList>
            <person name="Koendjbiharie J.G."/>
            <person name="van Kranenburg R."/>
        </authorList>
    </citation>
    <scope>NUCLEOTIDE SEQUENCE [LARGE SCALE GENOMIC DNA]</scope>
    <source>
        <strain evidence="12 13">DSM 5806</strain>
    </source>
</reference>
<dbReference type="Gene3D" id="1.10.730.10">
    <property type="entry name" value="Isoleucyl-tRNA Synthetase, Domain 1"/>
    <property type="match status" value="1"/>
</dbReference>
<dbReference type="GO" id="GO:0005737">
    <property type="term" value="C:cytoplasm"/>
    <property type="evidence" value="ECO:0007669"/>
    <property type="project" value="UniProtKB-UniRule"/>
</dbReference>
<evidence type="ECO:0000256" key="4">
    <source>
        <dbReference type="ARBA" id="ARBA00022741"/>
    </source>
</evidence>
<keyword evidence="6 10" id="KW-0648">Protein biosynthesis</keyword>
<dbReference type="OrthoDB" id="9805987at2"/>
<dbReference type="InterPro" id="IPR009080">
    <property type="entry name" value="tRNAsynth_Ia_anticodon-bd"/>
</dbReference>
<dbReference type="AlphaFoldDB" id="A0A2K2EZM5"/>
<dbReference type="EMBL" id="NIOJ01000085">
    <property type="protein sequence ID" value="PNT94883.1"/>
    <property type="molecule type" value="Genomic_DNA"/>
</dbReference>
<dbReference type="Pfam" id="PF05746">
    <property type="entry name" value="DALR_1"/>
    <property type="match status" value="1"/>
</dbReference>
<keyword evidence="13" id="KW-1185">Reference proteome</keyword>
<dbReference type="SUPFAM" id="SSF47323">
    <property type="entry name" value="Anticodon-binding domain of a subclass of class I aminoacyl-tRNA synthetases"/>
    <property type="match status" value="1"/>
</dbReference>
<dbReference type="GO" id="GO:0005524">
    <property type="term" value="F:ATP binding"/>
    <property type="evidence" value="ECO:0007669"/>
    <property type="project" value="UniProtKB-KW"/>
</dbReference>
<evidence type="ECO:0000256" key="5">
    <source>
        <dbReference type="ARBA" id="ARBA00022840"/>
    </source>
</evidence>
<dbReference type="Pfam" id="PF00750">
    <property type="entry name" value="tRNA-synt_1d"/>
    <property type="match status" value="1"/>
</dbReference>
<dbReference type="NCBIfam" id="TIGR00456">
    <property type="entry name" value="argS"/>
    <property type="match status" value="1"/>
</dbReference>
<evidence type="ECO:0000256" key="1">
    <source>
        <dbReference type="ARBA" id="ARBA00005594"/>
    </source>
</evidence>
<keyword evidence="7 10" id="KW-0030">Aminoacyl-tRNA synthetase</keyword>
<dbReference type="InterPro" id="IPR001278">
    <property type="entry name" value="Arg-tRNA-ligase"/>
</dbReference>
<keyword evidence="3 10" id="KW-0436">Ligase</keyword>
<dbReference type="PANTHER" id="PTHR11956:SF5">
    <property type="entry name" value="ARGININE--TRNA LIGASE, CYTOPLASMIC"/>
    <property type="match status" value="1"/>
</dbReference>
<evidence type="ECO:0000256" key="2">
    <source>
        <dbReference type="ARBA" id="ARBA00012837"/>
    </source>
</evidence>
<dbReference type="InterPro" id="IPR035684">
    <property type="entry name" value="ArgRS_core"/>
</dbReference>
<name>A0A2K2EZM5_9CLOT</name>
<evidence type="ECO:0000256" key="6">
    <source>
        <dbReference type="ARBA" id="ARBA00022917"/>
    </source>
</evidence>
<evidence type="ECO:0000313" key="12">
    <source>
        <dbReference type="EMBL" id="PNT94883.1"/>
    </source>
</evidence>
<evidence type="ECO:0000256" key="9">
    <source>
        <dbReference type="NCBIfam" id="TIGR00456"/>
    </source>
</evidence>